<gene>
    <name evidence="1" type="ORF">AK812_SmicGene41452</name>
</gene>
<dbReference type="EMBL" id="LSRX01001620">
    <property type="protein sequence ID" value="OLP78383.1"/>
    <property type="molecule type" value="Genomic_DNA"/>
</dbReference>
<sequence length="122" mass="13487">MLGAVLDGCSDPTVVEVQPCVDLGHHRCGATAMEFAGIELPAWSGPVVLSTHRPRRRRLCEKASFRPSSTTFSFDIPVGEYLHFFTFHQLTLPATAILGGVRWETKPFAYLIVTWVKKGDLA</sequence>
<protein>
    <submittedName>
        <fullName evidence="1">Uncharacterized protein</fullName>
    </submittedName>
</protein>
<comment type="caution">
    <text evidence="1">The sequence shown here is derived from an EMBL/GenBank/DDBJ whole genome shotgun (WGS) entry which is preliminary data.</text>
</comment>
<evidence type="ECO:0000313" key="2">
    <source>
        <dbReference type="Proteomes" id="UP000186817"/>
    </source>
</evidence>
<accession>A0A1Q9C627</accession>
<organism evidence="1 2">
    <name type="scientific">Symbiodinium microadriaticum</name>
    <name type="common">Dinoflagellate</name>
    <name type="synonym">Zooxanthella microadriatica</name>
    <dbReference type="NCBI Taxonomy" id="2951"/>
    <lineage>
        <taxon>Eukaryota</taxon>
        <taxon>Sar</taxon>
        <taxon>Alveolata</taxon>
        <taxon>Dinophyceae</taxon>
        <taxon>Suessiales</taxon>
        <taxon>Symbiodiniaceae</taxon>
        <taxon>Symbiodinium</taxon>
    </lineage>
</organism>
<dbReference type="Proteomes" id="UP000186817">
    <property type="component" value="Unassembled WGS sequence"/>
</dbReference>
<proteinExistence type="predicted"/>
<dbReference type="AlphaFoldDB" id="A0A1Q9C627"/>
<evidence type="ECO:0000313" key="1">
    <source>
        <dbReference type="EMBL" id="OLP78383.1"/>
    </source>
</evidence>
<keyword evidence="2" id="KW-1185">Reference proteome</keyword>
<reference evidence="1 2" key="1">
    <citation type="submission" date="2016-02" db="EMBL/GenBank/DDBJ databases">
        <title>Genome analysis of coral dinoflagellate symbionts highlights evolutionary adaptations to a symbiotic lifestyle.</title>
        <authorList>
            <person name="Aranda M."/>
            <person name="Li Y."/>
            <person name="Liew Y.J."/>
            <person name="Baumgarten S."/>
            <person name="Simakov O."/>
            <person name="Wilson M."/>
            <person name="Piel J."/>
            <person name="Ashoor H."/>
            <person name="Bougouffa S."/>
            <person name="Bajic V.B."/>
            <person name="Ryu T."/>
            <person name="Ravasi T."/>
            <person name="Bayer T."/>
            <person name="Micklem G."/>
            <person name="Kim H."/>
            <person name="Bhak J."/>
            <person name="Lajeunesse T.C."/>
            <person name="Voolstra C.R."/>
        </authorList>
    </citation>
    <scope>NUCLEOTIDE SEQUENCE [LARGE SCALE GENOMIC DNA]</scope>
    <source>
        <strain evidence="1 2">CCMP2467</strain>
    </source>
</reference>
<name>A0A1Q9C627_SYMMI</name>